<keyword evidence="6" id="KW-0472">Membrane</keyword>
<evidence type="ECO:0000313" key="7">
    <source>
        <dbReference type="EMBL" id="UUO65605.1"/>
    </source>
</evidence>
<dbReference type="SUPFAM" id="SSF51905">
    <property type="entry name" value="FAD/NAD(P)-binding domain"/>
    <property type="match status" value="1"/>
</dbReference>
<dbReference type="GO" id="GO:0046872">
    <property type="term" value="F:metal ion binding"/>
    <property type="evidence" value="ECO:0007669"/>
    <property type="project" value="UniProtKB-KW"/>
</dbReference>
<keyword evidence="6" id="KW-0812">Transmembrane</keyword>
<dbReference type="Gene3D" id="3.50.50.60">
    <property type="entry name" value="FAD/NAD(P)-binding domain"/>
    <property type="match status" value="1"/>
</dbReference>
<dbReference type="EMBL" id="CP028989">
    <property type="protein sequence ID" value="UUO65605.1"/>
    <property type="molecule type" value="Genomic_DNA"/>
</dbReference>
<keyword evidence="3" id="KW-0560">Oxidoreductase</keyword>
<dbReference type="PANTHER" id="PTHR43498:SF1">
    <property type="entry name" value="COB--COM HETERODISULFIDE REDUCTASE IRON-SULFUR SUBUNIT A"/>
    <property type="match status" value="1"/>
</dbReference>
<dbReference type="Proteomes" id="UP001058872">
    <property type="component" value="Chromosome"/>
</dbReference>
<keyword evidence="6" id="KW-1133">Transmembrane helix</keyword>
<dbReference type="InterPro" id="IPR039650">
    <property type="entry name" value="HdrA-like"/>
</dbReference>
<dbReference type="AlphaFoldDB" id="A0AAE9N9Y9"/>
<evidence type="ECO:0000313" key="8">
    <source>
        <dbReference type="Proteomes" id="UP001058872"/>
    </source>
</evidence>
<keyword evidence="5" id="KW-0411">Iron-sulfur</keyword>
<keyword evidence="4" id="KW-0408">Iron</keyword>
<evidence type="ECO:0000256" key="1">
    <source>
        <dbReference type="ARBA" id="ARBA00022485"/>
    </source>
</evidence>
<evidence type="ECO:0000256" key="4">
    <source>
        <dbReference type="ARBA" id="ARBA00023004"/>
    </source>
</evidence>
<dbReference type="Pfam" id="PF12831">
    <property type="entry name" value="FAD_oxidored"/>
    <property type="match status" value="1"/>
</dbReference>
<evidence type="ECO:0000256" key="2">
    <source>
        <dbReference type="ARBA" id="ARBA00022723"/>
    </source>
</evidence>
<gene>
    <name evidence="7" type="ORF">DCM83_10620</name>
</gene>
<sequence length="438" mass="47750">MTLNLATRTVTRARERMTLDAEVCVVGGGAAGIMAALTAASLGRKTVLLDAMPTIGGQLVGTLLGTICGLYSNGPRPYRVTFGAVDDMLNELHGAGAIHARRALDTIVLQYDEMLCGRWSERALSRANVDLVLGAVLRSARVEGRRIVELDVSTRWGDLAVRADGFIDASGDAAIAWHAGLPVREPHEPQWGTQMILLEGFAEDAIADFDGFHVAEVLKHKKREYGLSREDGFIFAFPGRGVATVNMTHMPNPTEPIAATRATLEGRDQADKVLEFLRREFPRSMGQARIRAYGLPGIRQTRWFVGAHQLTIDEVRAGHRPADAVARCSWPVEAHDSAETVHWETFEDRNHMHYVPLRSLVHRDSDNLIAAGRCIDGDVAALASVRVMGPCFAMGQAAAHALDISGGKSLHDVDSSRLANRLRDNLDGAKIDRWCNGV</sequence>
<organism evidence="7 8">
    <name type="scientific">Bradyrhizobium betae</name>
    <dbReference type="NCBI Taxonomy" id="244734"/>
    <lineage>
        <taxon>Bacteria</taxon>
        <taxon>Pseudomonadati</taxon>
        <taxon>Pseudomonadota</taxon>
        <taxon>Alphaproteobacteria</taxon>
        <taxon>Hyphomicrobiales</taxon>
        <taxon>Nitrobacteraceae</taxon>
        <taxon>Bradyrhizobium</taxon>
    </lineage>
</organism>
<keyword evidence="1" id="KW-0004">4Fe-4S</keyword>
<keyword evidence="2" id="KW-0479">Metal-binding</keyword>
<dbReference type="GO" id="GO:0051539">
    <property type="term" value="F:4 iron, 4 sulfur cluster binding"/>
    <property type="evidence" value="ECO:0007669"/>
    <property type="project" value="UniProtKB-KW"/>
</dbReference>
<dbReference type="GO" id="GO:0016491">
    <property type="term" value="F:oxidoreductase activity"/>
    <property type="evidence" value="ECO:0007669"/>
    <property type="project" value="UniProtKB-KW"/>
</dbReference>
<evidence type="ECO:0000256" key="5">
    <source>
        <dbReference type="ARBA" id="ARBA00023014"/>
    </source>
</evidence>
<evidence type="ECO:0000256" key="6">
    <source>
        <dbReference type="SAM" id="Phobius"/>
    </source>
</evidence>
<feature type="transmembrane region" description="Helical" evidence="6">
    <location>
        <begin position="21"/>
        <end position="43"/>
    </location>
</feature>
<dbReference type="PANTHER" id="PTHR43498">
    <property type="entry name" value="FERREDOXIN:COB-COM HETERODISULFIDE REDUCTASE SUBUNIT A"/>
    <property type="match status" value="1"/>
</dbReference>
<protein>
    <submittedName>
        <fullName evidence="7">FAD-dependent oxidoreductase</fullName>
    </submittedName>
</protein>
<reference evidence="7" key="1">
    <citation type="submission" date="2018-04" db="EMBL/GenBank/DDBJ databases">
        <title>Genomes of Endosymbiotic and Endophytic Bradyrhizobium Publication status.</title>
        <authorList>
            <person name="Guha S."/>
            <person name="Jorrin B."/>
            <person name="Sarkar M."/>
            <person name="Poole P.S."/>
            <person name="DasGupta M."/>
        </authorList>
    </citation>
    <scope>NUCLEOTIDE SEQUENCE</scope>
    <source>
        <strain evidence="7">WBOS16</strain>
    </source>
</reference>
<proteinExistence type="predicted"/>
<accession>A0AAE9N9Y9</accession>
<dbReference type="InterPro" id="IPR036188">
    <property type="entry name" value="FAD/NAD-bd_sf"/>
</dbReference>
<name>A0AAE9N9Y9_9BRAD</name>
<evidence type="ECO:0000256" key="3">
    <source>
        <dbReference type="ARBA" id="ARBA00023002"/>
    </source>
</evidence>